<comment type="subunit">
    <text evidence="4">Homotrimer.</text>
</comment>
<dbReference type="RefSeq" id="WP_129455281.1">
    <property type="nucleotide sequence ID" value="NZ_JACXYX010000001.1"/>
</dbReference>
<evidence type="ECO:0000256" key="1">
    <source>
        <dbReference type="ARBA" id="ARBA00001960"/>
    </source>
</evidence>
<dbReference type="PANTHER" id="PTHR11709:SF394">
    <property type="entry name" value="FI03373P-RELATED"/>
    <property type="match status" value="1"/>
</dbReference>
<keyword evidence="10 12" id="KW-0186">Copper</keyword>
<evidence type="ECO:0000256" key="9">
    <source>
        <dbReference type="ARBA" id="ARBA00023002"/>
    </source>
</evidence>
<evidence type="ECO:0000256" key="3">
    <source>
        <dbReference type="ARBA" id="ARBA00010609"/>
    </source>
</evidence>
<evidence type="ECO:0000256" key="7">
    <source>
        <dbReference type="ARBA" id="ARBA00022723"/>
    </source>
</evidence>
<feature type="transmembrane region" description="Helical" evidence="14">
    <location>
        <begin position="278"/>
        <end position="299"/>
    </location>
</feature>
<organism evidence="16 17">
    <name type="scientific">Nocardioides ganghwensis</name>
    <dbReference type="NCBI Taxonomy" id="252230"/>
    <lineage>
        <taxon>Bacteria</taxon>
        <taxon>Bacillati</taxon>
        <taxon>Actinomycetota</taxon>
        <taxon>Actinomycetes</taxon>
        <taxon>Propionibacteriales</taxon>
        <taxon>Nocardioidaceae</taxon>
        <taxon>Nocardioides</taxon>
    </lineage>
</organism>
<evidence type="ECO:0000313" key="17">
    <source>
        <dbReference type="Proteomes" id="UP000293291"/>
    </source>
</evidence>
<feature type="transmembrane region" description="Helical" evidence="14">
    <location>
        <begin position="221"/>
        <end position="241"/>
    </location>
</feature>
<dbReference type="InterPro" id="IPR011707">
    <property type="entry name" value="Cu-oxidase-like_N"/>
</dbReference>
<dbReference type="CDD" id="cd04208">
    <property type="entry name" value="CuRO_2_CuNIR"/>
    <property type="match status" value="1"/>
</dbReference>
<dbReference type="InterPro" id="IPR045087">
    <property type="entry name" value="Cu-oxidase_fam"/>
</dbReference>
<keyword evidence="17" id="KW-1185">Reference proteome</keyword>
<evidence type="ECO:0000259" key="15">
    <source>
        <dbReference type="Pfam" id="PF07732"/>
    </source>
</evidence>
<dbReference type="PANTHER" id="PTHR11709">
    <property type="entry name" value="MULTI-COPPER OXIDASE"/>
    <property type="match status" value="1"/>
</dbReference>
<evidence type="ECO:0000256" key="14">
    <source>
        <dbReference type="SAM" id="Phobius"/>
    </source>
</evidence>
<feature type="binding site" description="type 1 copper site" evidence="12">
    <location>
        <position position="670"/>
    </location>
    <ligand>
        <name>Cu cation</name>
        <dbReference type="ChEBI" id="CHEBI:23378"/>
        <label>1</label>
    </ligand>
</feature>
<dbReference type="GO" id="GO:0050421">
    <property type="term" value="F:nitrite reductase (NO-forming) activity"/>
    <property type="evidence" value="ECO:0007669"/>
    <property type="project" value="UniProtKB-EC"/>
</dbReference>
<accession>A0A4Q2SC28</accession>
<feature type="transmembrane region" description="Helical" evidence="14">
    <location>
        <begin position="53"/>
        <end position="70"/>
    </location>
</feature>
<feature type="transmembrane region" description="Helical" evidence="14">
    <location>
        <begin position="149"/>
        <end position="170"/>
    </location>
</feature>
<comment type="catalytic activity">
    <reaction evidence="11">
        <text>nitric oxide + Fe(III)-[cytochrome c] + H2O = Fe(II)-[cytochrome c] + nitrite + 2 H(+)</text>
        <dbReference type="Rhea" id="RHEA:15233"/>
        <dbReference type="Rhea" id="RHEA-COMP:10350"/>
        <dbReference type="Rhea" id="RHEA-COMP:14399"/>
        <dbReference type="ChEBI" id="CHEBI:15377"/>
        <dbReference type="ChEBI" id="CHEBI:15378"/>
        <dbReference type="ChEBI" id="CHEBI:16301"/>
        <dbReference type="ChEBI" id="CHEBI:16480"/>
        <dbReference type="ChEBI" id="CHEBI:29033"/>
        <dbReference type="ChEBI" id="CHEBI:29034"/>
        <dbReference type="EC" id="1.7.2.1"/>
    </reaction>
</comment>
<comment type="cofactor">
    <cofactor evidence="2 12">
        <name>Cu(2+)</name>
        <dbReference type="ChEBI" id="CHEBI:29036"/>
    </cofactor>
</comment>
<keyword evidence="7 12" id="KW-0479">Metal-binding</keyword>
<feature type="transmembrane region" description="Helical" evidence="14">
    <location>
        <begin position="384"/>
        <end position="405"/>
    </location>
</feature>
<feature type="domain" description="Plastocyanin-like" evidence="15">
    <location>
        <begin position="623"/>
        <end position="732"/>
    </location>
</feature>
<sequence length="882" mass="92147">MTTLQTPSGTRAGEPTTGTRGFWPIRDLPVVGWLLAAVVVALVHQWVPEPRWLLLHLLLLGAAGHAILVWSRYFADTLLRGPATPRREQSIRLATFDLGAVAVTIGVAFDLWLLVLGGAAAVALAVTWHVASLARGLRGRFGSRFAPTVHYYLAAGALLPVGATLGVWLARGLADPLDARVRIAHAGINVLGWVGLTVLGTLVTLWPTMLRTRLAEGAEKASRAALPVLVAGIGLVAAAAWADQPRVVALGLVTYLGGVLVLARPMTDAARVKPPDGFPTWSVGAGVLWLVAMLVWVSARVAVGGQWDDVSRALHDAAPYLAAGFVAQVLLGALSYLVPVVLGGGPAVVRAANRALDSGGAMRVALANVGLVWCLLPVPSVVRVVASVLVLGALASFVPLLLRAVRLRHRGAASPAVVGRPRGQNTGLAAVGVALAVLAVAVGGAVDPAALGRVGSADAGVAPTGRTVEVEVVAREMRFIPDRVEVAAGDRLVITLRNESAGDVHDLVLETGADTGRIAPGEETVLDVGVVGRDLDGWCSVVGHRQMGMTFAVEVTGGDTAASGGDAVAATAPTEPAGHEDHGHDASGAPIDAAGDPGPDFAAYDPVLPPLAPGRVHRRTFRITEQQAEVAPGVTQEVWTFNGTAPGPVLRGRVGDRFVITLVNDGTMGHSIDFHAGVRAPDDVMRTIPPGESLTYRFTATRAGVWMYHCSTMPMTAHIANGLFGAVVIEPPGLPRVDREYVLVQSEQYHGAAGAVADLDKVAAEDADAVVFNGYPDQYAHQPLRARTGERVRMWVLDAGPSRASSFHVVGGQFDTVFSEGAWQLGSRSGPARDGGAQVLPLLPAQGGFVELVLDEPGDYPFVSHVMVDAERGARGVLRVRR</sequence>
<evidence type="ECO:0000256" key="2">
    <source>
        <dbReference type="ARBA" id="ARBA00001973"/>
    </source>
</evidence>
<feature type="binding site" description="type 1 copper site" evidence="12">
    <location>
        <position position="675"/>
    </location>
    <ligand>
        <name>Cu cation</name>
        <dbReference type="ChEBI" id="CHEBI:23378"/>
        <label>1</label>
    </ligand>
</feature>
<dbReference type="SUPFAM" id="SSF49503">
    <property type="entry name" value="Cupredoxins"/>
    <property type="match status" value="3"/>
</dbReference>
<keyword evidence="8" id="KW-0677">Repeat</keyword>
<dbReference type="Proteomes" id="UP000293291">
    <property type="component" value="Unassembled WGS sequence"/>
</dbReference>
<evidence type="ECO:0000256" key="12">
    <source>
        <dbReference type="PIRSR" id="PIRSR601287-1"/>
    </source>
</evidence>
<keyword evidence="14" id="KW-0812">Transmembrane</keyword>
<comment type="similarity">
    <text evidence="3">Belongs to the multicopper oxidase family.</text>
</comment>
<dbReference type="GO" id="GO:0005507">
    <property type="term" value="F:copper ion binding"/>
    <property type="evidence" value="ECO:0007669"/>
    <property type="project" value="InterPro"/>
</dbReference>
<feature type="transmembrane region" description="Helical" evidence="14">
    <location>
        <begin position="115"/>
        <end position="137"/>
    </location>
</feature>
<feature type="transmembrane region" description="Helical" evidence="14">
    <location>
        <begin position="319"/>
        <end position="349"/>
    </location>
</feature>
<dbReference type="AlphaFoldDB" id="A0A4Q2SC28"/>
<evidence type="ECO:0000256" key="6">
    <source>
        <dbReference type="ARBA" id="ARBA00017290"/>
    </source>
</evidence>
<feature type="binding site" description="type 1 copper site" evidence="12">
    <location>
        <position position="865"/>
    </location>
    <ligand>
        <name>Cu cation</name>
        <dbReference type="ChEBI" id="CHEBI:23378"/>
        <label>1</label>
    </ligand>
</feature>
<dbReference type="EMBL" id="SDWU01000011">
    <property type="protein sequence ID" value="RYC01515.1"/>
    <property type="molecule type" value="Genomic_DNA"/>
</dbReference>
<evidence type="ECO:0000256" key="10">
    <source>
        <dbReference type="ARBA" id="ARBA00023008"/>
    </source>
</evidence>
<dbReference type="PRINTS" id="PR00695">
    <property type="entry name" value="CUNO2RDTASE"/>
</dbReference>
<comment type="cofactor">
    <cofactor evidence="1 12">
        <name>Cu(+)</name>
        <dbReference type="ChEBI" id="CHEBI:49552"/>
    </cofactor>
</comment>
<dbReference type="CDD" id="cd11020">
    <property type="entry name" value="CuRO_1_CuNIR"/>
    <property type="match status" value="1"/>
</dbReference>
<feature type="transmembrane region" description="Helical" evidence="14">
    <location>
        <begin position="426"/>
        <end position="446"/>
    </location>
</feature>
<comment type="caution">
    <text evidence="16">The sequence shown here is derived from an EMBL/GenBank/DDBJ whole genome shotgun (WGS) entry which is preliminary data.</text>
</comment>
<feature type="binding site" description="type 1 copper site" evidence="12">
    <location>
        <position position="710"/>
    </location>
    <ligand>
        <name>Cu cation</name>
        <dbReference type="ChEBI" id="CHEBI:23378"/>
        <label>1</label>
    </ligand>
</feature>
<dbReference type="Gene3D" id="2.60.40.420">
    <property type="entry name" value="Cupredoxins - blue copper proteins"/>
    <property type="match status" value="3"/>
</dbReference>
<dbReference type="InterPro" id="IPR001287">
    <property type="entry name" value="NO2-reductase_Cu"/>
</dbReference>
<keyword evidence="14" id="KW-0472">Membrane</keyword>
<gene>
    <name evidence="16" type="ORF">EUA07_11375</name>
</gene>
<feature type="binding site" description="type 1 copper site" evidence="12">
    <location>
        <position position="718"/>
    </location>
    <ligand>
        <name>Cu cation</name>
        <dbReference type="ChEBI" id="CHEBI:23378"/>
        <label>1</label>
    </ligand>
</feature>
<feature type="transmembrane region" description="Helical" evidence="14">
    <location>
        <begin position="247"/>
        <end position="266"/>
    </location>
</feature>
<evidence type="ECO:0000313" key="16">
    <source>
        <dbReference type="EMBL" id="RYC01515.1"/>
    </source>
</evidence>
<feature type="compositionally biased region" description="Low complexity" evidence="13">
    <location>
        <begin position="586"/>
        <end position="598"/>
    </location>
</feature>
<evidence type="ECO:0000256" key="13">
    <source>
        <dbReference type="SAM" id="MobiDB-lite"/>
    </source>
</evidence>
<dbReference type="Pfam" id="PF07732">
    <property type="entry name" value="Cu-oxidase_3"/>
    <property type="match status" value="1"/>
</dbReference>
<keyword evidence="14" id="KW-1133">Transmembrane helix</keyword>
<feature type="compositionally biased region" description="Low complexity" evidence="13">
    <location>
        <begin position="562"/>
        <end position="572"/>
    </location>
</feature>
<dbReference type="OrthoDB" id="345021at2"/>
<reference evidence="16 17" key="1">
    <citation type="submission" date="2019-01" db="EMBL/GenBank/DDBJ databases">
        <title>Novel species of Nocardioides.</title>
        <authorList>
            <person name="Liu Q."/>
            <person name="Xin Y.-H."/>
        </authorList>
    </citation>
    <scope>NUCLEOTIDE SEQUENCE [LARGE SCALE GENOMIC DNA]</scope>
    <source>
        <strain evidence="16 17">CGMCC 4.6875</strain>
    </source>
</reference>
<evidence type="ECO:0000256" key="11">
    <source>
        <dbReference type="ARBA" id="ARBA00049340"/>
    </source>
</evidence>
<evidence type="ECO:0000256" key="8">
    <source>
        <dbReference type="ARBA" id="ARBA00022737"/>
    </source>
</evidence>
<evidence type="ECO:0000256" key="5">
    <source>
        <dbReference type="ARBA" id="ARBA00011882"/>
    </source>
</evidence>
<evidence type="ECO:0000256" key="4">
    <source>
        <dbReference type="ARBA" id="ARBA00011233"/>
    </source>
</evidence>
<keyword evidence="9" id="KW-0560">Oxidoreductase</keyword>
<protein>
    <recommendedName>
        <fullName evidence="6">Copper-containing nitrite reductase</fullName>
        <ecNumber evidence="5">1.7.2.1</ecNumber>
    </recommendedName>
</protein>
<dbReference type="InterPro" id="IPR008972">
    <property type="entry name" value="Cupredoxin"/>
</dbReference>
<feature type="transmembrane region" description="Helical" evidence="14">
    <location>
        <begin position="190"/>
        <end position="209"/>
    </location>
</feature>
<feature type="region of interest" description="Disordered" evidence="13">
    <location>
        <begin position="562"/>
        <end position="598"/>
    </location>
</feature>
<proteinExistence type="inferred from homology"/>
<name>A0A4Q2SC28_9ACTN</name>
<feature type="transmembrane region" description="Helical" evidence="14">
    <location>
        <begin position="30"/>
        <end position="47"/>
    </location>
</feature>
<feature type="binding site" description="type 1 copper site" evidence="12">
    <location>
        <position position="709"/>
    </location>
    <ligand>
        <name>Cu cation</name>
        <dbReference type="ChEBI" id="CHEBI:23378"/>
        <label>1</label>
    </ligand>
</feature>
<dbReference type="EC" id="1.7.2.1" evidence="5"/>